<keyword evidence="1" id="KW-0732">Signal</keyword>
<dbReference type="RefSeq" id="WP_336596490.1">
    <property type="nucleotide sequence ID" value="NZ_JACFYJ010000002.1"/>
</dbReference>
<accession>A0ABU8IKS0</accession>
<organism evidence="3 4">
    <name type="scientific">Paraburkholderia bengalensis</name>
    <dbReference type="NCBI Taxonomy" id="2747562"/>
    <lineage>
        <taxon>Bacteria</taxon>
        <taxon>Pseudomonadati</taxon>
        <taxon>Pseudomonadota</taxon>
        <taxon>Betaproteobacteria</taxon>
        <taxon>Burkholderiales</taxon>
        <taxon>Burkholderiaceae</taxon>
        <taxon>Paraburkholderia</taxon>
    </lineage>
</organism>
<dbReference type="InterPro" id="IPR005546">
    <property type="entry name" value="Autotransporte_beta"/>
</dbReference>
<evidence type="ECO:0000259" key="2">
    <source>
        <dbReference type="PROSITE" id="PS51208"/>
    </source>
</evidence>
<feature type="domain" description="Autotransporter" evidence="2">
    <location>
        <begin position="782"/>
        <end position="1062"/>
    </location>
</feature>
<feature type="chain" id="PRO_5045137550" evidence="1">
    <location>
        <begin position="18"/>
        <end position="1062"/>
    </location>
</feature>
<dbReference type="SMART" id="SM00869">
    <property type="entry name" value="Autotransporter"/>
    <property type="match status" value="1"/>
</dbReference>
<evidence type="ECO:0000313" key="4">
    <source>
        <dbReference type="Proteomes" id="UP001386437"/>
    </source>
</evidence>
<protein>
    <submittedName>
        <fullName evidence="3">Autotransporter domain-containing protein</fullName>
    </submittedName>
</protein>
<evidence type="ECO:0000256" key="1">
    <source>
        <dbReference type="SAM" id="SignalP"/>
    </source>
</evidence>
<dbReference type="SUPFAM" id="SSF103515">
    <property type="entry name" value="Autotransporter"/>
    <property type="match status" value="1"/>
</dbReference>
<dbReference type="PROSITE" id="PS51208">
    <property type="entry name" value="AUTOTRANSPORTER"/>
    <property type="match status" value="1"/>
</dbReference>
<feature type="signal peptide" evidence="1">
    <location>
        <begin position="1"/>
        <end position="17"/>
    </location>
</feature>
<reference evidence="3 4" key="1">
    <citation type="journal article" date="2022" name="Arch. Microbiol.">
        <title>Paraburkholderia bengalensis sp. nov. isolated from roots of Oryza sativa, IR64.</title>
        <authorList>
            <person name="Nag P."/>
            <person name="Mondal N."/>
            <person name="Sarkar J."/>
            <person name="Das S."/>
        </authorList>
    </citation>
    <scope>NUCLEOTIDE SEQUENCE [LARGE SCALE GENOMIC DNA]</scope>
    <source>
        <strain evidence="3 4">IR64_4_BI</strain>
    </source>
</reference>
<dbReference type="Pfam" id="PF03797">
    <property type="entry name" value="Autotransporter"/>
    <property type="match status" value="1"/>
</dbReference>
<gene>
    <name evidence="3" type="ORF">H3V53_02050</name>
</gene>
<evidence type="ECO:0000313" key="3">
    <source>
        <dbReference type="EMBL" id="MEI5996037.1"/>
    </source>
</evidence>
<proteinExistence type="predicted"/>
<name>A0ABU8IKS0_9BURK</name>
<keyword evidence="4" id="KW-1185">Reference proteome</keyword>
<dbReference type="EMBL" id="JACFYJ010000002">
    <property type="protein sequence ID" value="MEI5996037.1"/>
    <property type="molecule type" value="Genomic_DNA"/>
</dbReference>
<sequence length="1062" mass="106021">MMMLVVIVCGVIQQAGATDLTSSQTGYVLTSGGNPYVVVLGAIIDTRATGVTAIDSVAGSGWMLTNNGTVAGGYWALQFSQHATVVNNGQFISPITTAVALFGGADVTNHVGAVIAGKLDGVFVRGSTSTVVNAGDIAGDVVGLANTQAAIHMPDGGAITNLSTGRIAGSASAILSAPATTVINAGLIASGSKAAIDLTTGTSSMGGLVVNSGTIMGGDSGTAILFGPHDDTLLITGTSSILGIVDGGAHDAGGANALILGGTTAGTFDLSSIGANAQYRNFDMLAKQDVGTWTLTGVSSVNQAWQIAGGNLIVAGQLSGGITAVPQATRIDVEIASGGAVHAQTGSAISLGAASRIVNGGTIDGHASDTATLTVQGGGSSIVNAGSISAVGAGSPAISLDTANGRVSVVNQAGAAISSEQGVAVLAGSHVVILNAGNLMGRDAAVRFTGSDDALTLVSGSNVTGDLDGGNGLGNALVLQGTGSLASRLYGFASLAMRGTDWSLAGDASVGNATVDTGTLRVNGTLGSTATAVAPAAAIAGTGTVEGALVVQGAIAPGNAVAAPLGTAVSALPALAVGTLHVAGSFAQAAGSRYVVDVLPTGNDLVDITGPATLQGGTVLARLRTTSFNRTDIYTIVAASAGVSGTFAGVSTLSPFVQPSLAYDADHAYLVVQRDFLHAGGTPNELAVEGALDHGIAAIGSGTPPSRDFLSVAADLVSIEGPAAYAALDQLGAESYAALLSAHVAASRQTTDAIQARLADARSSSCTKSTTPAARSTQFPADGDTRICSWAALLGKTGSNGGYDTWLTQQIDLAGAIAGIDYRVAGPVTLGAALSYIHGNTSTDTLPVHGQFDSYQIALYGSYAPGRYWLQGALGYGRNDDQMKRDITFTIPSRTAQGKVDGNQYFASLQTGVDLDAGPVGVVSPFIGLEAQYVVLPAITETGADSVNLAVQSPSGSAVRSLLGAQWRRAIDWLGHQWRVDATAAWAHEYGALTRTIDASFSGAPNTGFTVHGSGLARDAAQIELGASVSLGRSTHLRVRYDGEFGGRSTSHAGSAGFDYRW</sequence>
<dbReference type="Gene3D" id="2.40.128.130">
    <property type="entry name" value="Autotransporter beta-domain"/>
    <property type="match status" value="1"/>
</dbReference>
<dbReference type="Proteomes" id="UP001386437">
    <property type="component" value="Unassembled WGS sequence"/>
</dbReference>
<dbReference type="InterPro" id="IPR036709">
    <property type="entry name" value="Autotransporte_beta_dom_sf"/>
</dbReference>
<comment type="caution">
    <text evidence="3">The sequence shown here is derived from an EMBL/GenBank/DDBJ whole genome shotgun (WGS) entry which is preliminary data.</text>
</comment>